<evidence type="ECO:0000313" key="3">
    <source>
        <dbReference type="Proteomes" id="UP000320762"/>
    </source>
</evidence>
<dbReference type="Proteomes" id="UP000320762">
    <property type="component" value="Unassembled WGS sequence"/>
</dbReference>
<evidence type="ECO:0000313" key="2">
    <source>
        <dbReference type="EMBL" id="TRM61258.1"/>
    </source>
</evidence>
<accession>A0A550C8X5</accession>
<proteinExistence type="predicted"/>
<feature type="chain" id="PRO_5021831623" evidence="1">
    <location>
        <begin position="20"/>
        <end position="116"/>
    </location>
</feature>
<protein>
    <submittedName>
        <fullName evidence="2">Uncharacterized protein</fullName>
    </submittedName>
</protein>
<reference evidence="2 3" key="1">
    <citation type="journal article" date="2019" name="New Phytol.">
        <title>Comparative genomics reveals unique wood-decay strategies and fruiting body development in the Schizophyllaceae.</title>
        <authorList>
            <person name="Almasi E."/>
            <person name="Sahu N."/>
            <person name="Krizsan K."/>
            <person name="Balint B."/>
            <person name="Kovacs G.M."/>
            <person name="Kiss B."/>
            <person name="Cseklye J."/>
            <person name="Drula E."/>
            <person name="Henrissat B."/>
            <person name="Nagy I."/>
            <person name="Chovatia M."/>
            <person name="Adam C."/>
            <person name="LaButti K."/>
            <person name="Lipzen A."/>
            <person name="Riley R."/>
            <person name="Grigoriev I.V."/>
            <person name="Nagy L.G."/>
        </authorList>
    </citation>
    <scope>NUCLEOTIDE SEQUENCE [LARGE SCALE GENOMIC DNA]</scope>
    <source>
        <strain evidence="2 3">NL-1724</strain>
    </source>
</reference>
<keyword evidence="3" id="KW-1185">Reference proteome</keyword>
<feature type="signal peptide" evidence="1">
    <location>
        <begin position="1"/>
        <end position="19"/>
    </location>
</feature>
<gene>
    <name evidence="2" type="ORF">BD626DRAFT_538213</name>
</gene>
<organism evidence="2 3">
    <name type="scientific">Schizophyllum amplum</name>
    <dbReference type="NCBI Taxonomy" id="97359"/>
    <lineage>
        <taxon>Eukaryota</taxon>
        <taxon>Fungi</taxon>
        <taxon>Dikarya</taxon>
        <taxon>Basidiomycota</taxon>
        <taxon>Agaricomycotina</taxon>
        <taxon>Agaricomycetes</taxon>
        <taxon>Agaricomycetidae</taxon>
        <taxon>Agaricales</taxon>
        <taxon>Schizophyllaceae</taxon>
        <taxon>Schizophyllum</taxon>
    </lineage>
</organism>
<keyword evidence="1" id="KW-0732">Signal</keyword>
<dbReference type="EMBL" id="VDMD01000017">
    <property type="protein sequence ID" value="TRM61258.1"/>
    <property type="molecule type" value="Genomic_DNA"/>
</dbReference>
<dbReference type="AlphaFoldDB" id="A0A550C8X5"/>
<comment type="caution">
    <text evidence="2">The sequence shown here is derived from an EMBL/GenBank/DDBJ whole genome shotgun (WGS) entry which is preliminary data.</text>
</comment>
<evidence type="ECO:0000256" key="1">
    <source>
        <dbReference type="SAM" id="SignalP"/>
    </source>
</evidence>
<sequence>MKLVFTVAALLAFASSVLAGAVGLCDNELEKRSGHVFTFKNNCGHAVTPHIANTRCGYSPRCDNRGGQSDPGPVEELKISQDHIPTLTALVENVILSRFSRVILHPNYVSFRNMTL</sequence>
<name>A0A550C8X5_9AGAR</name>